<protein>
    <submittedName>
        <fullName evidence="1">Uncharacterized protein</fullName>
    </submittedName>
</protein>
<sequence length="70" mass="8376">MNEKERLLLALQQINNITNLIQDNQYKQFLYGKLISIEIELQRQLTNLTHHERKRLQGRDQESLDVATKQ</sequence>
<evidence type="ECO:0000313" key="1">
    <source>
        <dbReference type="EMBL" id="QPB08083.1"/>
    </source>
</evidence>
<evidence type="ECO:0000313" key="2">
    <source>
        <dbReference type="Proteomes" id="UP000663288"/>
    </source>
</evidence>
<proteinExistence type="predicted"/>
<dbReference type="Proteomes" id="UP000663288">
    <property type="component" value="Segment"/>
</dbReference>
<dbReference type="EMBL" id="MW117966">
    <property type="protein sequence ID" value="QPB08083.1"/>
    <property type="molecule type" value="Genomic_DNA"/>
</dbReference>
<dbReference type="RefSeq" id="YP_010669499.1">
    <property type="nucleotide sequence ID" value="NC_070961.1"/>
</dbReference>
<accession>A0A873WDB2</accession>
<keyword evidence="2" id="KW-1185">Reference proteome</keyword>
<dbReference type="GeneID" id="77945682"/>
<dbReference type="KEGG" id="vg:77945682"/>
<name>A0A873WDB2_9CAUD</name>
<organism evidence="1 2">
    <name type="scientific">Synechococcus phage S-H9-1</name>
    <dbReference type="NCBI Taxonomy" id="2783674"/>
    <lineage>
        <taxon>Viruses</taxon>
        <taxon>Duplodnaviria</taxon>
        <taxon>Heunggongvirae</taxon>
        <taxon>Uroviricota</taxon>
        <taxon>Caudoviricetes</taxon>
        <taxon>Pantevenvirales</taxon>
        <taxon>Kyanoviridae</taxon>
        <taxon>Scyllavirus</taxon>
        <taxon>Scyllavirus aitchnine</taxon>
    </lineage>
</organism>
<reference evidence="1" key="1">
    <citation type="submission" date="2020-10" db="EMBL/GenBank/DDBJ databases">
        <title>The Isolation and Genome Sequence of a Novel Cyanophage S-H9-1 from the Yellow Sea, China.</title>
        <authorList>
            <person name="Jiang T."/>
        </authorList>
    </citation>
    <scope>NUCLEOTIDE SEQUENCE</scope>
</reference>